<dbReference type="EMBL" id="CP043869">
    <property type="protein sequence ID" value="QEQ97678.1"/>
    <property type="molecule type" value="Genomic_DNA"/>
</dbReference>
<keyword evidence="13" id="KW-0511">Multifunctional enzyme</keyword>
<organism evidence="22 23">
    <name type="scientific">Neptunomonas concharum</name>
    <dbReference type="NCBI Taxonomy" id="1031538"/>
    <lineage>
        <taxon>Bacteria</taxon>
        <taxon>Pseudomonadati</taxon>
        <taxon>Pseudomonadota</taxon>
        <taxon>Gammaproteobacteria</taxon>
        <taxon>Oceanospirillales</taxon>
        <taxon>Oceanospirillaceae</taxon>
        <taxon>Neptunomonas</taxon>
    </lineage>
</organism>
<evidence type="ECO:0000256" key="18">
    <source>
        <dbReference type="HAMAP-Rule" id="MF_01966"/>
    </source>
</evidence>
<keyword evidence="5 18" id="KW-0479">Metal-binding</keyword>
<dbReference type="GO" id="GO:0052856">
    <property type="term" value="F:NAD(P)HX epimerase activity"/>
    <property type="evidence" value="ECO:0007669"/>
    <property type="project" value="UniProtKB-UniRule"/>
</dbReference>
<dbReference type="InterPro" id="IPR017953">
    <property type="entry name" value="Carbohydrate_kinase_pred_CS"/>
</dbReference>
<comment type="cofactor">
    <cofactor evidence="18 19">
        <name>K(+)</name>
        <dbReference type="ChEBI" id="CHEBI:29103"/>
    </cofactor>
    <text evidence="18 19">Binds 1 potassium ion per subunit.</text>
</comment>
<feature type="binding site" evidence="18">
    <location>
        <position position="129"/>
    </location>
    <ligand>
        <name>K(+)</name>
        <dbReference type="ChEBI" id="CHEBI:29103"/>
    </ligand>
</feature>
<evidence type="ECO:0000256" key="14">
    <source>
        <dbReference type="ARBA" id="ARBA00025153"/>
    </source>
</evidence>
<dbReference type="InterPro" id="IPR030677">
    <property type="entry name" value="Nnr"/>
</dbReference>
<dbReference type="SUPFAM" id="SSF64153">
    <property type="entry name" value="YjeF N-terminal domain-like"/>
    <property type="match status" value="1"/>
</dbReference>
<feature type="binding site" evidence="18">
    <location>
        <position position="162"/>
    </location>
    <ligand>
        <name>(6S)-NADPHX</name>
        <dbReference type="ChEBI" id="CHEBI:64076"/>
    </ligand>
</feature>
<dbReference type="PANTHER" id="PTHR12592">
    <property type="entry name" value="ATP-DEPENDENT (S)-NAD(P)H-HYDRATE DEHYDRATASE FAMILY MEMBER"/>
    <property type="match status" value="1"/>
</dbReference>
<keyword evidence="6 17" id="KW-0547">Nucleotide-binding</keyword>
<feature type="binding site" evidence="18">
    <location>
        <begin position="133"/>
        <end position="139"/>
    </location>
    <ligand>
        <name>(6S)-NADPHX</name>
        <dbReference type="ChEBI" id="CHEBI:64076"/>
    </ligand>
</feature>
<dbReference type="Pfam" id="PF01256">
    <property type="entry name" value="Carb_kinase"/>
    <property type="match status" value="1"/>
</dbReference>
<dbReference type="CDD" id="cd01171">
    <property type="entry name" value="YXKO-related"/>
    <property type="match status" value="1"/>
</dbReference>
<dbReference type="PROSITE" id="PS51383">
    <property type="entry name" value="YJEF_C_3"/>
    <property type="match status" value="1"/>
</dbReference>
<comment type="catalytic activity">
    <reaction evidence="15 17 19">
        <text>(6S)-NADHX + ADP = AMP + phosphate + NADH + H(+)</text>
        <dbReference type="Rhea" id="RHEA:32223"/>
        <dbReference type="ChEBI" id="CHEBI:15378"/>
        <dbReference type="ChEBI" id="CHEBI:43474"/>
        <dbReference type="ChEBI" id="CHEBI:57945"/>
        <dbReference type="ChEBI" id="CHEBI:64074"/>
        <dbReference type="ChEBI" id="CHEBI:456215"/>
        <dbReference type="ChEBI" id="CHEBI:456216"/>
        <dbReference type="EC" id="4.2.1.136"/>
    </reaction>
</comment>
<comment type="catalytic activity">
    <reaction evidence="2 18 19">
        <text>(6R)-NADPHX = (6S)-NADPHX</text>
        <dbReference type="Rhea" id="RHEA:32227"/>
        <dbReference type="ChEBI" id="CHEBI:64076"/>
        <dbReference type="ChEBI" id="CHEBI:64077"/>
        <dbReference type="EC" id="5.1.99.6"/>
    </reaction>
</comment>
<comment type="subunit">
    <text evidence="17">Homotetramer.</text>
</comment>
<evidence type="ECO:0000256" key="3">
    <source>
        <dbReference type="ARBA" id="ARBA00006001"/>
    </source>
</evidence>
<evidence type="ECO:0000256" key="12">
    <source>
        <dbReference type="ARBA" id="ARBA00023239"/>
    </source>
</evidence>
<comment type="similarity">
    <text evidence="3 19">In the N-terminal section; belongs to the NnrE/AIBP family.</text>
</comment>
<dbReference type="PROSITE" id="PS01050">
    <property type="entry name" value="YJEF_C_2"/>
    <property type="match status" value="1"/>
</dbReference>
<evidence type="ECO:0000256" key="9">
    <source>
        <dbReference type="ARBA" id="ARBA00022958"/>
    </source>
</evidence>
<dbReference type="GO" id="GO:0046496">
    <property type="term" value="P:nicotinamide nucleotide metabolic process"/>
    <property type="evidence" value="ECO:0007669"/>
    <property type="project" value="UniProtKB-UniRule"/>
</dbReference>
<dbReference type="InterPro" id="IPR036652">
    <property type="entry name" value="YjeF_N_dom_sf"/>
</dbReference>
<feature type="binding site" evidence="18">
    <location>
        <position position="144"/>
    </location>
    <ligand>
        <name>(6S)-NADPHX</name>
        <dbReference type="ChEBI" id="CHEBI:64076"/>
    </ligand>
</feature>
<comment type="similarity">
    <text evidence="18">Belongs to the NnrE/AIBP family.</text>
</comment>
<feature type="binding site" evidence="17">
    <location>
        <position position="375"/>
    </location>
    <ligand>
        <name>(6S)-NADPHX</name>
        <dbReference type="ChEBI" id="CHEBI:64076"/>
    </ligand>
</feature>
<dbReference type="RefSeq" id="WP_138987793.1">
    <property type="nucleotide sequence ID" value="NZ_CP043869.1"/>
</dbReference>
<gene>
    <name evidence="17" type="primary">nnrD</name>
    <name evidence="18" type="synonym">nnrE</name>
    <name evidence="22" type="ORF">F0U83_13650</name>
</gene>
<feature type="binding site" evidence="17">
    <location>
        <position position="325"/>
    </location>
    <ligand>
        <name>(6S)-NADPHX</name>
        <dbReference type="ChEBI" id="CHEBI:64076"/>
    </ligand>
</feature>
<dbReference type="SUPFAM" id="SSF53613">
    <property type="entry name" value="Ribokinase-like"/>
    <property type="match status" value="1"/>
</dbReference>
<keyword evidence="11 18" id="KW-0413">Isomerase</keyword>
<comment type="function">
    <text evidence="14 19">Bifunctional enzyme that catalyzes the epimerization of the S- and R-forms of NAD(P)HX and the dehydration of the S-form of NAD(P)HX at the expense of ADP, which is converted to AMP. This allows the repair of both epimers of NAD(P)HX, a damaged form of NAD(P)H that is a result of enzymatic or heat-dependent hydration.</text>
</comment>
<dbReference type="PIRSF" id="PIRSF017184">
    <property type="entry name" value="Nnr"/>
    <property type="match status" value="1"/>
</dbReference>
<dbReference type="Proteomes" id="UP000324760">
    <property type="component" value="Chromosome"/>
</dbReference>
<dbReference type="EC" id="4.2.1.136" evidence="19"/>
<dbReference type="PANTHER" id="PTHR12592:SF0">
    <property type="entry name" value="ATP-DEPENDENT (S)-NAD(P)H-HYDRATE DEHYDRATASE"/>
    <property type="match status" value="1"/>
</dbReference>
<dbReference type="HAMAP" id="MF_01966">
    <property type="entry name" value="NADHX_epimerase"/>
    <property type="match status" value="1"/>
</dbReference>
<comment type="function">
    <text evidence="17">Catalyzes the dehydration of the S-form of NAD(P)HX at the expense of ADP, which is converted to AMP. Together with NAD(P)HX epimerase, which catalyzes the epimerization of the S- and R-forms, the enzyme allows the repair of both epimers of NAD(P)HX, a damaged form of NAD(P)H that is a result of enzymatic or heat-dependent hydration.</text>
</comment>
<dbReference type="NCBIfam" id="TIGR00197">
    <property type="entry name" value="yjeF_nterm"/>
    <property type="match status" value="1"/>
</dbReference>
<dbReference type="InterPro" id="IPR004443">
    <property type="entry name" value="YjeF_N_dom"/>
</dbReference>
<evidence type="ECO:0000256" key="11">
    <source>
        <dbReference type="ARBA" id="ARBA00023235"/>
    </source>
</evidence>
<comment type="similarity">
    <text evidence="17">Belongs to the NnrD/CARKD family.</text>
</comment>
<feature type="binding site" evidence="18">
    <location>
        <position position="165"/>
    </location>
    <ligand>
        <name>K(+)</name>
        <dbReference type="ChEBI" id="CHEBI:29103"/>
    </ligand>
</feature>
<feature type="binding site" evidence="18">
    <location>
        <position position="63"/>
    </location>
    <ligand>
        <name>K(+)</name>
        <dbReference type="ChEBI" id="CHEBI:29103"/>
    </ligand>
</feature>
<evidence type="ECO:0000256" key="5">
    <source>
        <dbReference type="ARBA" id="ARBA00022723"/>
    </source>
</evidence>
<keyword evidence="7 17" id="KW-0067">ATP-binding</keyword>
<evidence type="ECO:0000256" key="8">
    <source>
        <dbReference type="ARBA" id="ARBA00022857"/>
    </source>
</evidence>
<evidence type="ECO:0000313" key="22">
    <source>
        <dbReference type="EMBL" id="QEQ97678.1"/>
    </source>
</evidence>
<accession>A0A5P1RDG5</accession>
<evidence type="ECO:0000256" key="2">
    <source>
        <dbReference type="ARBA" id="ARBA00000909"/>
    </source>
</evidence>
<dbReference type="GO" id="GO:0046872">
    <property type="term" value="F:metal ion binding"/>
    <property type="evidence" value="ECO:0007669"/>
    <property type="project" value="UniProtKB-UniRule"/>
</dbReference>
<feature type="binding site" evidence="17">
    <location>
        <position position="441"/>
    </location>
    <ligand>
        <name>(6S)-NADPHX</name>
        <dbReference type="ChEBI" id="CHEBI:64076"/>
    </ligand>
</feature>
<dbReference type="Pfam" id="PF03853">
    <property type="entry name" value="YjeF_N"/>
    <property type="match status" value="1"/>
</dbReference>
<feature type="binding site" evidence="17">
    <location>
        <position position="264"/>
    </location>
    <ligand>
        <name>(6S)-NADPHX</name>
        <dbReference type="ChEBI" id="CHEBI:64076"/>
    </ligand>
</feature>
<dbReference type="OrthoDB" id="9806925at2"/>
<dbReference type="HAMAP" id="MF_01965">
    <property type="entry name" value="NADHX_dehydratase"/>
    <property type="match status" value="1"/>
</dbReference>
<protein>
    <recommendedName>
        <fullName evidence="19">Bifunctional NAD(P)H-hydrate repair enzyme</fullName>
    </recommendedName>
    <alternativeName>
        <fullName evidence="19">Nicotinamide nucleotide repair protein</fullName>
    </alternativeName>
    <domain>
        <recommendedName>
            <fullName evidence="19">ADP-dependent (S)-NAD(P)H-hydrate dehydratase</fullName>
            <ecNumber evidence="19">4.2.1.136</ecNumber>
        </recommendedName>
        <alternativeName>
            <fullName evidence="19">ADP-dependent NAD(P)HX dehydratase</fullName>
        </alternativeName>
    </domain>
    <domain>
        <recommendedName>
            <fullName evidence="19">NAD(P)H-hydrate epimerase</fullName>
            <ecNumber evidence="19">5.1.99.6</ecNumber>
        </recommendedName>
    </domain>
</protein>
<feature type="binding site" evidence="17">
    <location>
        <position position="440"/>
    </location>
    <ligand>
        <name>AMP</name>
        <dbReference type="ChEBI" id="CHEBI:456215"/>
    </ligand>
</feature>
<dbReference type="InterPro" id="IPR029056">
    <property type="entry name" value="Ribokinase-like"/>
</dbReference>
<dbReference type="GO" id="GO:0005524">
    <property type="term" value="F:ATP binding"/>
    <property type="evidence" value="ECO:0007669"/>
    <property type="project" value="UniProtKB-UniRule"/>
</dbReference>
<dbReference type="AlphaFoldDB" id="A0A5P1RDG5"/>
<keyword evidence="10 17" id="KW-0520">NAD</keyword>
<keyword evidence="8 17" id="KW-0521">NADP</keyword>
<comment type="catalytic activity">
    <reaction evidence="1 18 19">
        <text>(6R)-NADHX = (6S)-NADHX</text>
        <dbReference type="Rhea" id="RHEA:32215"/>
        <dbReference type="ChEBI" id="CHEBI:64074"/>
        <dbReference type="ChEBI" id="CHEBI:64075"/>
        <dbReference type="EC" id="5.1.99.6"/>
    </reaction>
</comment>
<evidence type="ECO:0000256" key="13">
    <source>
        <dbReference type="ARBA" id="ARBA00023268"/>
    </source>
</evidence>
<dbReference type="InterPro" id="IPR000631">
    <property type="entry name" value="CARKD"/>
</dbReference>
<evidence type="ECO:0000256" key="15">
    <source>
        <dbReference type="ARBA" id="ARBA00048238"/>
    </source>
</evidence>
<dbReference type="NCBIfam" id="TIGR00196">
    <property type="entry name" value="yjeF_cterm"/>
    <property type="match status" value="1"/>
</dbReference>
<evidence type="ECO:0000259" key="21">
    <source>
        <dbReference type="PROSITE" id="PS51385"/>
    </source>
</evidence>
<evidence type="ECO:0000256" key="4">
    <source>
        <dbReference type="ARBA" id="ARBA00009524"/>
    </source>
</evidence>
<sequence>MKVLPGTLYTAEQTRLLDKTAIDVAGIPGFTLMKRAGRAVFAEILRRWPDIKCISILCGGGNNGGDGFVVACLARQKGLSVQARYVGDEQFAANLRGEARDAWLWASGEGVCFLPFDETEPLEGAVVVDALLGTGLKGTVRGDYSLAIRKINRQSNPVVSVDIPSGLCADSGRILGSSVNADVTLTFIGLKQGLFMHQAVEMVGDLVFDGLHIPESVYEQVSVNAFRLGVDDVAECLPPRKRNSHKGTYGHLLIVGGDHGMGGAAIMAAEAALSSGAGKVTLATRSEHVSAALSRCPEVMVKAVDSGAELHPLLEQADVVVFGPGLGQRAWADQMLQAVWESKLPVVVDADGLNILLSKGRIHQLKRKHWVLTPHPGEAARLLGITTEHLQQDRIESLQQLQQLCDGTVVLKGAGTLITDGDVLHLCSAGNPGMATGGMGDVLSGVIGALMAQQLSPVDAARVGVYAHSAAADICASEHGERGLRATELIPIIRCVLNGKEWLV</sequence>
<feature type="domain" description="YjeF N-terminal" evidence="21">
    <location>
        <begin position="14"/>
        <end position="219"/>
    </location>
</feature>
<comment type="catalytic activity">
    <reaction evidence="16 17 19">
        <text>(6S)-NADPHX + ADP = AMP + phosphate + NADPH + H(+)</text>
        <dbReference type="Rhea" id="RHEA:32235"/>
        <dbReference type="ChEBI" id="CHEBI:15378"/>
        <dbReference type="ChEBI" id="CHEBI:43474"/>
        <dbReference type="ChEBI" id="CHEBI:57783"/>
        <dbReference type="ChEBI" id="CHEBI:64076"/>
        <dbReference type="ChEBI" id="CHEBI:456215"/>
        <dbReference type="ChEBI" id="CHEBI:456216"/>
        <dbReference type="EC" id="4.2.1.136"/>
    </reaction>
</comment>
<feature type="domain" description="YjeF C-terminal" evidence="20">
    <location>
        <begin position="229"/>
        <end position="500"/>
    </location>
</feature>
<feature type="binding site" evidence="17">
    <location>
        <begin position="412"/>
        <end position="416"/>
    </location>
    <ligand>
        <name>AMP</name>
        <dbReference type="ChEBI" id="CHEBI:456215"/>
    </ligand>
</feature>
<evidence type="ECO:0000256" key="19">
    <source>
        <dbReference type="PIRNR" id="PIRNR017184"/>
    </source>
</evidence>
<evidence type="ECO:0000256" key="1">
    <source>
        <dbReference type="ARBA" id="ARBA00000013"/>
    </source>
</evidence>
<dbReference type="EC" id="5.1.99.6" evidence="19"/>
<feature type="binding site" evidence="18">
    <location>
        <begin position="62"/>
        <end position="66"/>
    </location>
    <ligand>
        <name>(6S)-NADPHX</name>
        <dbReference type="ChEBI" id="CHEBI:64076"/>
    </ligand>
</feature>
<keyword evidence="12 17" id="KW-0456">Lyase</keyword>
<dbReference type="GO" id="GO:0110051">
    <property type="term" value="P:metabolite repair"/>
    <property type="evidence" value="ECO:0007669"/>
    <property type="project" value="TreeGrafter"/>
</dbReference>
<comment type="similarity">
    <text evidence="4 19">In the C-terminal section; belongs to the NnrD/CARKD family.</text>
</comment>
<dbReference type="GO" id="GO:0052855">
    <property type="term" value="F:ADP-dependent NAD(P)H-hydrate dehydratase activity"/>
    <property type="evidence" value="ECO:0007669"/>
    <property type="project" value="UniProtKB-UniRule"/>
</dbReference>
<evidence type="ECO:0000256" key="10">
    <source>
        <dbReference type="ARBA" id="ARBA00023027"/>
    </source>
</evidence>
<name>A0A5P1RDG5_9GAMM</name>
<keyword evidence="9 18" id="KW-0630">Potassium</keyword>
<dbReference type="KEGG" id="ncu:F0U83_13650"/>
<evidence type="ECO:0000256" key="17">
    <source>
        <dbReference type="HAMAP-Rule" id="MF_01965"/>
    </source>
</evidence>
<evidence type="ECO:0000256" key="16">
    <source>
        <dbReference type="ARBA" id="ARBA00049209"/>
    </source>
</evidence>
<evidence type="ECO:0000256" key="6">
    <source>
        <dbReference type="ARBA" id="ARBA00022741"/>
    </source>
</evidence>
<evidence type="ECO:0000256" key="7">
    <source>
        <dbReference type="ARBA" id="ARBA00022840"/>
    </source>
</evidence>
<dbReference type="PROSITE" id="PS51385">
    <property type="entry name" value="YJEF_N"/>
    <property type="match status" value="1"/>
</dbReference>
<evidence type="ECO:0000313" key="23">
    <source>
        <dbReference type="Proteomes" id="UP000324760"/>
    </source>
</evidence>
<dbReference type="Gene3D" id="3.40.50.10260">
    <property type="entry name" value="YjeF N-terminal domain"/>
    <property type="match status" value="1"/>
</dbReference>
<keyword evidence="23" id="KW-1185">Reference proteome</keyword>
<dbReference type="Gene3D" id="3.40.1190.20">
    <property type="match status" value="1"/>
</dbReference>
<reference evidence="22 23" key="1">
    <citation type="journal article" date="2019" name="Biochem. Eng. J.">
        <title>Metabolic engineering of the marine bacteria Neptunomonas concharum for the production of acetoin and meso-2,3-butanediol from acetate.</title>
        <authorList>
            <person name="Li W."/>
            <person name="Pu N."/>
            <person name="Liu C.-X."/>
            <person name="Yuan Q.-P."/>
            <person name="Li Z.-J."/>
        </authorList>
    </citation>
    <scope>NUCLEOTIDE SEQUENCE [LARGE SCALE GENOMIC DNA]</scope>
    <source>
        <strain evidence="22 23">JCM17730</strain>
    </source>
</reference>
<comment type="function">
    <text evidence="18">Catalyzes the epimerization of the S- and R-forms of NAD(P)HX, a damaged form of NAD(P)H that is a result of enzymatic or heat-dependent hydration. This is a prerequisite for the S-specific NAD(P)H-hydrate dehydratase to allow the repair of both epimers of NAD(P)HX.</text>
</comment>
<evidence type="ECO:0000259" key="20">
    <source>
        <dbReference type="PROSITE" id="PS51383"/>
    </source>
</evidence>
<comment type="cofactor">
    <cofactor evidence="17">
        <name>Mg(2+)</name>
        <dbReference type="ChEBI" id="CHEBI:18420"/>
    </cofactor>
</comment>
<proteinExistence type="inferred from homology"/>